<comment type="caution">
    <text evidence="2">The sequence shown here is derived from an EMBL/GenBank/DDBJ whole genome shotgun (WGS) entry which is preliminary data.</text>
</comment>
<dbReference type="OrthoDB" id="735913at2759"/>
<dbReference type="EMBL" id="SMOL01000401">
    <property type="protein sequence ID" value="KAB2617373.1"/>
    <property type="molecule type" value="Genomic_DNA"/>
</dbReference>
<feature type="region of interest" description="Disordered" evidence="1">
    <location>
        <begin position="25"/>
        <end position="55"/>
    </location>
</feature>
<evidence type="ECO:0000313" key="2">
    <source>
        <dbReference type="EMBL" id="KAB2617373.1"/>
    </source>
</evidence>
<gene>
    <name evidence="2" type="ORF">D8674_013242</name>
</gene>
<feature type="compositionally biased region" description="Basic and acidic residues" evidence="1">
    <location>
        <begin position="25"/>
        <end position="37"/>
    </location>
</feature>
<dbReference type="PANTHER" id="PTHR36067">
    <property type="entry name" value="EXPRESSED PROTEIN"/>
    <property type="match status" value="1"/>
</dbReference>
<protein>
    <submittedName>
        <fullName evidence="2">Uncharacterized protein</fullName>
    </submittedName>
</protein>
<dbReference type="Proteomes" id="UP000327157">
    <property type="component" value="Chromosome 15"/>
</dbReference>
<proteinExistence type="predicted"/>
<name>A0A5N5GRQ5_9ROSA</name>
<dbReference type="AlphaFoldDB" id="A0A5N5GRQ5"/>
<sequence length="100" mass="11873">MLSIKLEREREREREMADISILVAEEHERRVKNGRKDDHHHHHHHQQQQQQLKSELASRVSVLAQTLQKKIGHPKMEFFKWAKEPRSQVGLEASNCFFSA</sequence>
<reference evidence="2 3" key="1">
    <citation type="submission" date="2019-09" db="EMBL/GenBank/DDBJ databases">
        <authorList>
            <person name="Ou C."/>
        </authorList>
    </citation>
    <scope>NUCLEOTIDE SEQUENCE [LARGE SCALE GENOMIC DNA]</scope>
    <source>
        <strain evidence="2">S2</strain>
        <tissue evidence="2">Leaf</tissue>
    </source>
</reference>
<keyword evidence="3" id="KW-1185">Reference proteome</keyword>
<reference evidence="3" key="2">
    <citation type="submission" date="2019-10" db="EMBL/GenBank/DDBJ databases">
        <title>A de novo genome assembly of a pear dwarfing rootstock.</title>
        <authorList>
            <person name="Wang F."/>
            <person name="Wang J."/>
            <person name="Li S."/>
            <person name="Zhang Y."/>
            <person name="Fang M."/>
            <person name="Ma L."/>
            <person name="Zhao Y."/>
            <person name="Jiang S."/>
        </authorList>
    </citation>
    <scope>NUCLEOTIDE SEQUENCE [LARGE SCALE GENOMIC DNA]</scope>
</reference>
<reference evidence="2 3" key="3">
    <citation type="submission" date="2019-11" db="EMBL/GenBank/DDBJ databases">
        <title>A de novo genome assembly of a pear dwarfing rootstock.</title>
        <authorList>
            <person name="Wang F."/>
            <person name="Wang J."/>
            <person name="Li S."/>
            <person name="Zhang Y."/>
            <person name="Fang M."/>
            <person name="Ma L."/>
            <person name="Zhao Y."/>
            <person name="Jiang S."/>
        </authorList>
    </citation>
    <scope>NUCLEOTIDE SEQUENCE [LARGE SCALE GENOMIC DNA]</scope>
    <source>
        <strain evidence="2">S2</strain>
        <tissue evidence="2">Leaf</tissue>
    </source>
</reference>
<evidence type="ECO:0000313" key="3">
    <source>
        <dbReference type="Proteomes" id="UP000327157"/>
    </source>
</evidence>
<accession>A0A5N5GRQ5</accession>
<organism evidence="2 3">
    <name type="scientific">Pyrus ussuriensis x Pyrus communis</name>
    <dbReference type="NCBI Taxonomy" id="2448454"/>
    <lineage>
        <taxon>Eukaryota</taxon>
        <taxon>Viridiplantae</taxon>
        <taxon>Streptophyta</taxon>
        <taxon>Embryophyta</taxon>
        <taxon>Tracheophyta</taxon>
        <taxon>Spermatophyta</taxon>
        <taxon>Magnoliopsida</taxon>
        <taxon>eudicotyledons</taxon>
        <taxon>Gunneridae</taxon>
        <taxon>Pentapetalae</taxon>
        <taxon>rosids</taxon>
        <taxon>fabids</taxon>
        <taxon>Rosales</taxon>
        <taxon>Rosaceae</taxon>
        <taxon>Amygdaloideae</taxon>
        <taxon>Maleae</taxon>
        <taxon>Pyrus</taxon>
    </lineage>
</organism>
<evidence type="ECO:0000256" key="1">
    <source>
        <dbReference type="SAM" id="MobiDB-lite"/>
    </source>
</evidence>
<dbReference type="PANTHER" id="PTHR36067:SF1">
    <property type="entry name" value="EXPRESSED PROTEIN"/>
    <property type="match status" value="1"/>
</dbReference>